<dbReference type="InterPro" id="IPR001269">
    <property type="entry name" value="DUS_fam"/>
</dbReference>
<comment type="caution">
    <text evidence="10">Lacks conserved residue(s) required for the propagation of feature annotation.</text>
</comment>
<dbReference type="CDD" id="cd02801">
    <property type="entry name" value="DUS_like_FMN"/>
    <property type="match status" value="1"/>
</dbReference>
<evidence type="ECO:0000313" key="15">
    <source>
        <dbReference type="EMBL" id="PCJ39953.1"/>
    </source>
</evidence>
<comment type="cofactor">
    <cofactor evidence="1 10 11 13">
        <name>FMN</name>
        <dbReference type="ChEBI" id="CHEBI:58210"/>
    </cofactor>
</comment>
<accession>A0A2A5C881</accession>
<keyword evidence="3 10" id="KW-0285">Flavoprotein</keyword>
<dbReference type="AlphaFoldDB" id="A0A2A5C881"/>
<keyword evidence="13" id="KW-0547">Nucleotide-binding</keyword>
<dbReference type="FunFam" id="3.20.20.70:FF:000083">
    <property type="entry name" value="tRNA-dihydrouridine(20/20a) synthase"/>
    <property type="match status" value="1"/>
</dbReference>
<feature type="domain" description="DUS-like FMN-binding" evidence="14">
    <location>
        <begin position="10"/>
        <end position="308"/>
    </location>
</feature>
<dbReference type="Gene3D" id="1.20.120.1460">
    <property type="match status" value="1"/>
</dbReference>
<evidence type="ECO:0000256" key="11">
    <source>
        <dbReference type="PIRNR" id="PIRNR006621"/>
    </source>
</evidence>
<evidence type="ECO:0000313" key="16">
    <source>
        <dbReference type="Proteomes" id="UP000228987"/>
    </source>
</evidence>
<gene>
    <name evidence="10" type="primary">dusA</name>
    <name evidence="15" type="ORF">COA71_12305</name>
</gene>
<dbReference type="HAMAP" id="MF_02041">
    <property type="entry name" value="DusA_subfam"/>
    <property type="match status" value="1"/>
</dbReference>
<keyword evidence="8 10" id="KW-0560">Oxidoreductase</keyword>
<dbReference type="EC" id="1.3.1.91" evidence="10"/>
<keyword evidence="5 10" id="KW-0819">tRNA processing</keyword>
<comment type="catalytic activity">
    <reaction evidence="10">
        <text>5,6-dihydrouridine(20a) in tRNA + NAD(+) = uridine(20a) in tRNA + NADH + H(+)</text>
        <dbReference type="Rhea" id="RHEA:53348"/>
        <dbReference type="Rhea" id="RHEA-COMP:13535"/>
        <dbReference type="Rhea" id="RHEA-COMP:13536"/>
        <dbReference type="ChEBI" id="CHEBI:15378"/>
        <dbReference type="ChEBI" id="CHEBI:57540"/>
        <dbReference type="ChEBI" id="CHEBI:57945"/>
        <dbReference type="ChEBI" id="CHEBI:65315"/>
        <dbReference type="ChEBI" id="CHEBI:74443"/>
    </reaction>
</comment>
<dbReference type="Pfam" id="PF01207">
    <property type="entry name" value="Dus"/>
    <property type="match status" value="1"/>
</dbReference>
<dbReference type="PIRSF" id="PIRSF006621">
    <property type="entry name" value="Dus"/>
    <property type="match status" value="1"/>
</dbReference>
<evidence type="ECO:0000256" key="12">
    <source>
        <dbReference type="PIRSR" id="PIRSR006621-1"/>
    </source>
</evidence>
<comment type="similarity">
    <text evidence="11">Belongs to the dus family.</text>
</comment>
<organism evidence="15 16">
    <name type="scientific">SAR86 cluster bacterium</name>
    <dbReference type="NCBI Taxonomy" id="2030880"/>
    <lineage>
        <taxon>Bacteria</taxon>
        <taxon>Pseudomonadati</taxon>
        <taxon>Pseudomonadota</taxon>
        <taxon>Gammaproteobacteria</taxon>
        <taxon>SAR86 cluster</taxon>
    </lineage>
</organism>
<feature type="binding site" evidence="10 13">
    <location>
        <begin position="12"/>
        <end position="14"/>
    </location>
    <ligand>
        <name>FMN</name>
        <dbReference type="ChEBI" id="CHEBI:58210"/>
    </ligand>
</feature>
<sequence length="323" mass="36166">MPAPSHIFCVAPMMDWTDRHCRYFLRLLSKHAMLYTEMVTTGALIHGDKARFLKFNPEEQPLAIQLGGSNPKELAECAKLAEDAGYLEVNLNIGCPSDRVQNGKMGACLMAEPELVAECVAAMKNSVKIPVTVKSRIGIDDMDSYDELADFISVVSSAGCSSFILHARIAILKGLSPKQNRDIPPLNYQRVYDIKRNFPDLEIIINGGIKSLTEAHEHLQHVDGVMLGREAYQHPYILSAVDQEFFNLTDSIPERLKVLEYFLPYVADELKQGTALRHITRHILGLFQSQPGGKKFRRYLSENAYKPGADLSILEHAMLLVQP</sequence>
<feature type="site" description="Interacts with tRNA" evidence="10">
    <location>
        <position position="92"/>
    </location>
</feature>
<reference evidence="16" key="1">
    <citation type="submission" date="2017-08" db="EMBL/GenBank/DDBJ databases">
        <title>A dynamic microbial community with high functional redundancy inhabits the cold, oxic subseafloor aquifer.</title>
        <authorList>
            <person name="Tully B.J."/>
            <person name="Wheat C.G."/>
            <person name="Glazer B.T."/>
            <person name="Huber J.A."/>
        </authorList>
    </citation>
    <scope>NUCLEOTIDE SEQUENCE [LARGE SCALE GENOMIC DNA]</scope>
</reference>
<dbReference type="InterPro" id="IPR018517">
    <property type="entry name" value="tRNA_hU_synthase_CS"/>
</dbReference>
<dbReference type="GO" id="GO:0010181">
    <property type="term" value="F:FMN binding"/>
    <property type="evidence" value="ECO:0007669"/>
    <property type="project" value="UniProtKB-UniRule"/>
</dbReference>
<evidence type="ECO:0000256" key="5">
    <source>
        <dbReference type="ARBA" id="ARBA00022694"/>
    </source>
</evidence>
<comment type="catalytic activity">
    <reaction evidence="10">
        <text>5,6-dihydrouridine(20) in tRNA + NAD(+) = uridine(20) in tRNA + NADH + H(+)</text>
        <dbReference type="Rhea" id="RHEA:53340"/>
        <dbReference type="Rhea" id="RHEA-COMP:13533"/>
        <dbReference type="Rhea" id="RHEA-COMP:13534"/>
        <dbReference type="ChEBI" id="CHEBI:15378"/>
        <dbReference type="ChEBI" id="CHEBI:57540"/>
        <dbReference type="ChEBI" id="CHEBI:57945"/>
        <dbReference type="ChEBI" id="CHEBI:65315"/>
        <dbReference type="ChEBI" id="CHEBI:74443"/>
        <dbReference type="EC" id="1.3.1.91"/>
    </reaction>
</comment>
<dbReference type="PANTHER" id="PTHR42907">
    <property type="entry name" value="FMN-LINKED OXIDOREDUCTASES SUPERFAMILY PROTEIN"/>
    <property type="match status" value="1"/>
</dbReference>
<evidence type="ECO:0000256" key="10">
    <source>
        <dbReference type="HAMAP-Rule" id="MF_02041"/>
    </source>
</evidence>
<feature type="site" description="Interacts with tRNA" evidence="10">
    <location>
        <position position="181"/>
    </location>
</feature>
<evidence type="ECO:0000256" key="1">
    <source>
        <dbReference type="ARBA" id="ARBA00001917"/>
    </source>
</evidence>
<dbReference type="InterPro" id="IPR004653">
    <property type="entry name" value="DusA"/>
</dbReference>
<evidence type="ECO:0000256" key="2">
    <source>
        <dbReference type="ARBA" id="ARBA00022555"/>
    </source>
</evidence>
<feature type="binding site" evidence="10 13">
    <location>
        <begin position="228"/>
        <end position="229"/>
    </location>
    <ligand>
        <name>FMN</name>
        <dbReference type="ChEBI" id="CHEBI:58210"/>
    </ligand>
</feature>
<dbReference type="GO" id="GO:0102266">
    <property type="term" value="F:tRNA-dihydrouridine20a synthase activity"/>
    <property type="evidence" value="ECO:0007669"/>
    <property type="project" value="RHEA"/>
</dbReference>
<comment type="similarity">
    <text evidence="10">Belongs to the Dus family. DusA subfamily.</text>
</comment>
<feature type="binding site" evidence="10 13">
    <location>
        <position position="166"/>
    </location>
    <ligand>
        <name>FMN</name>
        <dbReference type="ChEBI" id="CHEBI:58210"/>
    </ligand>
</feature>
<evidence type="ECO:0000256" key="6">
    <source>
        <dbReference type="ARBA" id="ARBA00022857"/>
    </source>
</evidence>
<comment type="catalytic activity">
    <reaction evidence="10">
        <text>5,6-dihydrouridine(20a) in tRNA + NADP(+) = uridine(20a) in tRNA + NADPH + H(+)</text>
        <dbReference type="Rhea" id="RHEA:53344"/>
        <dbReference type="Rhea" id="RHEA-COMP:13535"/>
        <dbReference type="Rhea" id="RHEA-COMP:13536"/>
        <dbReference type="ChEBI" id="CHEBI:15378"/>
        <dbReference type="ChEBI" id="CHEBI:57783"/>
        <dbReference type="ChEBI" id="CHEBI:58349"/>
        <dbReference type="ChEBI" id="CHEBI:65315"/>
        <dbReference type="ChEBI" id="CHEBI:74443"/>
    </reaction>
</comment>
<keyword evidence="7 10" id="KW-0694">RNA-binding</keyword>
<dbReference type="PANTHER" id="PTHR42907:SF1">
    <property type="entry name" value="FMN-LINKED OXIDOREDUCTASES SUPERFAMILY PROTEIN"/>
    <property type="match status" value="1"/>
</dbReference>
<keyword evidence="2 10" id="KW-0820">tRNA-binding</keyword>
<evidence type="ECO:0000256" key="3">
    <source>
        <dbReference type="ARBA" id="ARBA00022630"/>
    </source>
</evidence>
<evidence type="ECO:0000259" key="14">
    <source>
        <dbReference type="Pfam" id="PF01207"/>
    </source>
</evidence>
<feature type="site" description="Interacts with tRNA; defines subfamily-specific binding signature" evidence="10">
    <location>
        <position position="297"/>
    </location>
</feature>
<dbReference type="NCBIfam" id="NF008774">
    <property type="entry name" value="PRK11815.1"/>
    <property type="match status" value="1"/>
</dbReference>
<evidence type="ECO:0000256" key="13">
    <source>
        <dbReference type="PIRSR" id="PIRSR006621-2"/>
    </source>
</evidence>
<dbReference type="GO" id="GO:0000049">
    <property type="term" value="F:tRNA binding"/>
    <property type="evidence" value="ECO:0007669"/>
    <property type="project" value="UniProtKB-UniRule"/>
</dbReference>
<feature type="binding site" evidence="10 13">
    <location>
        <position position="134"/>
    </location>
    <ligand>
        <name>FMN</name>
        <dbReference type="ChEBI" id="CHEBI:58210"/>
    </ligand>
</feature>
<dbReference type="Gene3D" id="3.20.20.70">
    <property type="entry name" value="Aldolase class I"/>
    <property type="match status" value="1"/>
</dbReference>
<evidence type="ECO:0000256" key="8">
    <source>
        <dbReference type="ARBA" id="ARBA00023002"/>
    </source>
</evidence>
<dbReference type="PROSITE" id="PS01136">
    <property type="entry name" value="UPF0034"/>
    <property type="match status" value="1"/>
</dbReference>
<dbReference type="NCBIfam" id="TIGR00742">
    <property type="entry name" value="yjbN"/>
    <property type="match status" value="1"/>
</dbReference>
<proteinExistence type="inferred from homology"/>
<dbReference type="SUPFAM" id="SSF51395">
    <property type="entry name" value="FMN-linked oxidoreductases"/>
    <property type="match status" value="1"/>
</dbReference>
<name>A0A2A5C881_9GAMM</name>
<evidence type="ECO:0000256" key="9">
    <source>
        <dbReference type="ARBA" id="ARBA00058013"/>
    </source>
</evidence>
<dbReference type="GO" id="GO:0102264">
    <property type="term" value="F:tRNA-dihydrouridine20 synthase activity"/>
    <property type="evidence" value="ECO:0007669"/>
    <property type="project" value="UniProtKB-EC"/>
</dbReference>
<comment type="catalytic activity">
    <reaction evidence="10">
        <text>5,6-dihydrouridine(20) in tRNA + NADP(+) = uridine(20) in tRNA + NADPH + H(+)</text>
        <dbReference type="Rhea" id="RHEA:53336"/>
        <dbReference type="Rhea" id="RHEA-COMP:13533"/>
        <dbReference type="Rhea" id="RHEA-COMP:13534"/>
        <dbReference type="ChEBI" id="CHEBI:15378"/>
        <dbReference type="ChEBI" id="CHEBI:57783"/>
        <dbReference type="ChEBI" id="CHEBI:58349"/>
        <dbReference type="ChEBI" id="CHEBI:65315"/>
        <dbReference type="ChEBI" id="CHEBI:74443"/>
        <dbReference type="EC" id="1.3.1.91"/>
    </reaction>
</comment>
<evidence type="ECO:0000256" key="7">
    <source>
        <dbReference type="ARBA" id="ARBA00022884"/>
    </source>
</evidence>
<dbReference type="GO" id="GO:0050660">
    <property type="term" value="F:flavin adenine dinucleotide binding"/>
    <property type="evidence" value="ECO:0007669"/>
    <property type="project" value="InterPro"/>
</dbReference>
<feature type="site" description="Interacts with tRNA; defines subfamily-specific binding signature" evidence="10">
    <location>
        <position position="178"/>
    </location>
</feature>
<dbReference type="Proteomes" id="UP000228987">
    <property type="component" value="Unassembled WGS sequence"/>
</dbReference>
<protein>
    <recommendedName>
        <fullName evidence="10">tRNA-dihydrouridine(20/20a) synthase</fullName>
        <ecNumber evidence="10">1.3.1.91</ecNumber>
    </recommendedName>
    <alternativeName>
        <fullName evidence="10">U20-specific dihydrouridine synthase</fullName>
        <shortName evidence="10">U20-specific Dus</shortName>
    </alternativeName>
    <alternativeName>
        <fullName evidence="10">tRNA-dihydrouridine synthase A</fullName>
    </alternativeName>
</protein>
<dbReference type="InterPro" id="IPR035587">
    <property type="entry name" value="DUS-like_FMN-bd"/>
</dbReference>
<dbReference type="InterPro" id="IPR013785">
    <property type="entry name" value="Aldolase_TIM"/>
</dbReference>
<comment type="caution">
    <text evidence="15">The sequence shown here is derived from an EMBL/GenBank/DDBJ whole genome shotgun (WGS) entry which is preliminary data.</text>
</comment>
<dbReference type="EMBL" id="NVWI01000011">
    <property type="protein sequence ID" value="PCJ39953.1"/>
    <property type="molecule type" value="Genomic_DNA"/>
</dbReference>
<comment type="function">
    <text evidence="9 10">Catalyzes the synthesis of 5,6-dihydrouridine (D), a modified base found in the D-loop of most tRNAs, via the reduction of the C5-C6 double bond in target uridines. Specifically modifies U20 and U20a in tRNAs.</text>
</comment>
<feature type="binding site" evidence="10 13">
    <location>
        <position position="65"/>
    </location>
    <ligand>
        <name>FMN</name>
        <dbReference type="ChEBI" id="CHEBI:58210"/>
    </ligand>
</feature>
<keyword evidence="6 10" id="KW-0521">NADP</keyword>
<feature type="binding site" evidence="10 13">
    <location>
        <begin position="206"/>
        <end position="208"/>
    </location>
    <ligand>
        <name>FMN</name>
        <dbReference type="ChEBI" id="CHEBI:58210"/>
    </ligand>
</feature>
<keyword evidence="4 10" id="KW-0288">FMN</keyword>
<feature type="active site" description="Proton donor" evidence="10 12">
    <location>
        <position position="95"/>
    </location>
</feature>
<evidence type="ECO:0000256" key="4">
    <source>
        <dbReference type="ARBA" id="ARBA00022643"/>
    </source>
</evidence>